<name>A0A9X1NXQ6_9HYPH</name>
<proteinExistence type="predicted"/>
<evidence type="ECO:0000313" key="3">
    <source>
        <dbReference type="Proteomes" id="UP001139035"/>
    </source>
</evidence>
<dbReference type="RefSeq" id="WP_233718453.1">
    <property type="nucleotide sequence ID" value="NZ_JAJUWU010000004.1"/>
</dbReference>
<organism evidence="2 3">
    <name type="scientific">Jiella avicenniae</name>
    <dbReference type="NCBI Taxonomy" id="2907202"/>
    <lineage>
        <taxon>Bacteria</taxon>
        <taxon>Pseudomonadati</taxon>
        <taxon>Pseudomonadota</taxon>
        <taxon>Alphaproteobacteria</taxon>
        <taxon>Hyphomicrobiales</taxon>
        <taxon>Aurantimonadaceae</taxon>
        <taxon>Jiella</taxon>
    </lineage>
</organism>
<keyword evidence="3" id="KW-1185">Reference proteome</keyword>
<comment type="caution">
    <text evidence="2">The sequence shown here is derived from an EMBL/GenBank/DDBJ whole genome shotgun (WGS) entry which is preliminary data.</text>
</comment>
<dbReference type="Pfam" id="PF09084">
    <property type="entry name" value="NMT1"/>
    <property type="match status" value="1"/>
</dbReference>
<sequence length="345" mass="37119">MMSGIVDFGRIVMRLIRAVTAVFALLFAVQLAPNARAESEETPTIRVGVLKFGTVNWELDAMTRAGLGRKAGVDVELVAFAGEDASAVALQGGSVDMIVSDWLWVSRLRASGADYTFVPYSTSVGSLMVAGDSPVKTLSDLKGKTIGVAGGPLDKNWLLVQALGKQKYGVDLAAENSIVYGAPPLLTEKARQGELDAVLNFWHYAARLEAEGFRTLVSGTDAAMEMGASGPVASIGWVFREDFAKKHPQAIAAFLAADKATKQRLATSDDAWEALKPLMKAEDEKTFTTLRERYREGIPARPAAEEKADTEKLYRLLAEIGGERLVGPAKELEPGTYYDDGKNGS</sequence>
<reference evidence="2" key="1">
    <citation type="submission" date="2022-01" db="EMBL/GenBank/DDBJ databases">
        <title>Jiella avicenniae sp. nov., a novel endophytic bacterium isolated from bark of Avicennia marina.</title>
        <authorList>
            <person name="Tuo L."/>
        </authorList>
    </citation>
    <scope>NUCLEOTIDE SEQUENCE</scope>
    <source>
        <strain evidence="2">CBK1P-4</strain>
    </source>
</reference>
<gene>
    <name evidence="2" type="ORF">LZD57_05900</name>
</gene>
<accession>A0A9X1NXQ6</accession>
<dbReference type="Gene3D" id="3.40.190.10">
    <property type="entry name" value="Periplasmic binding protein-like II"/>
    <property type="match status" value="2"/>
</dbReference>
<dbReference type="Proteomes" id="UP001139035">
    <property type="component" value="Unassembled WGS sequence"/>
</dbReference>
<dbReference type="PANTHER" id="PTHR30024">
    <property type="entry name" value="ALIPHATIC SULFONATES-BINDING PROTEIN-RELATED"/>
    <property type="match status" value="1"/>
</dbReference>
<dbReference type="PANTHER" id="PTHR30024:SF48">
    <property type="entry name" value="ABC TRANSPORTER SUBSTRATE-BINDING PROTEIN"/>
    <property type="match status" value="1"/>
</dbReference>
<dbReference type="AlphaFoldDB" id="A0A9X1NXQ6"/>
<protein>
    <submittedName>
        <fullName evidence="2">ABC transporter substrate-binding protein</fullName>
    </submittedName>
</protein>
<feature type="domain" description="SsuA/THI5-like" evidence="1">
    <location>
        <begin position="69"/>
        <end position="259"/>
    </location>
</feature>
<evidence type="ECO:0000313" key="2">
    <source>
        <dbReference type="EMBL" id="MCE7027517.1"/>
    </source>
</evidence>
<evidence type="ECO:0000259" key="1">
    <source>
        <dbReference type="Pfam" id="PF09084"/>
    </source>
</evidence>
<dbReference type="InterPro" id="IPR015168">
    <property type="entry name" value="SsuA/THI5"/>
</dbReference>
<dbReference type="EMBL" id="JAJUWU010000004">
    <property type="protein sequence ID" value="MCE7027517.1"/>
    <property type="molecule type" value="Genomic_DNA"/>
</dbReference>
<dbReference type="SUPFAM" id="SSF53850">
    <property type="entry name" value="Periplasmic binding protein-like II"/>
    <property type="match status" value="1"/>
</dbReference>